<feature type="binding site" evidence="7">
    <location>
        <position position="47"/>
    </location>
    <ligand>
        <name>substrate</name>
    </ligand>
</feature>
<evidence type="ECO:0000256" key="5">
    <source>
        <dbReference type="ARBA" id="ARBA00022631"/>
    </source>
</evidence>
<comment type="subunit">
    <text evidence="4 8">Homotetramer.</text>
</comment>
<dbReference type="Pfam" id="PF00576">
    <property type="entry name" value="Transthyretin"/>
    <property type="match status" value="1"/>
</dbReference>
<evidence type="ECO:0000256" key="2">
    <source>
        <dbReference type="ARBA" id="ARBA00002704"/>
    </source>
</evidence>
<keyword evidence="11" id="KW-1185">Reference proteome</keyword>
<dbReference type="EMBL" id="FWFN01000008">
    <property type="protein sequence ID" value="SLN69272.1"/>
    <property type="molecule type" value="Genomic_DNA"/>
</dbReference>
<evidence type="ECO:0000259" key="9">
    <source>
        <dbReference type="Pfam" id="PF00576"/>
    </source>
</evidence>
<dbReference type="Gene3D" id="2.60.40.180">
    <property type="entry name" value="Transthyretin/hydroxyisourate hydrolase domain"/>
    <property type="match status" value="1"/>
</dbReference>
<sequence>MAEGYLTTHVLDTARGVPAAGMEVVLYRLANGARDELARMVTNADGRTDSPILPAAHFACGSYELEFHAGAYLDASGAAPEEPRFLDVVPIRFGISDEAAHYHVPLLISPFGMSTYRGS</sequence>
<comment type="function">
    <text evidence="2">Catalyzes the hydrolysis of 5-hydroxyisourate (HIU) to 2-oxo-4-hydroxy-4-carboxy-5-ureidoimidazoline (OHCU).</text>
</comment>
<dbReference type="InterPro" id="IPR036817">
    <property type="entry name" value="Transthyretin/HIU_hydrolase_sf"/>
</dbReference>
<feature type="binding site" evidence="7">
    <location>
        <position position="9"/>
    </location>
    <ligand>
        <name>substrate</name>
    </ligand>
</feature>
<organism evidence="10 11">
    <name type="scientific">Pseudooceanicola marinus</name>
    <dbReference type="NCBI Taxonomy" id="396013"/>
    <lineage>
        <taxon>Bacteria</taxon>
        <taxon>Pseudomonadati</taxon>
        <taxon>Pseudomonadota</taxon>
        <taxon>Alphaproteobacteria</taxon>
        <taxon>Rhodobacterales</taxon>
        <taxon>Paracoccaceae</taxon>
        <taxon>Pseudooceanicola</taxon>
    </lineage>
</organism>
<gene>
    <name evidence="10" type="primary">pucM</name>
    <name evidence="10" type="ORF">PSM7751_03666</name>
</gene>
<feature type="binding site" evidence="7">
    <location>
        <position position="116"/>
    </location>
    <ligand>
        <name>substrate</name>
    </ligand>
</feature>
<dbReference type="InterPro" id="IPR023416">
    <property type="entry name" value="Transthyretin/HIU_hydrolase_d"/>
</dbReference>
<protein>
    <recommendedName>
        <fullName evidence="8">5-hydroxyisourate hydrolase</fullName>
        <shortName evidence="8">HIU hydrolase</shortName>
        <shortName evidence="8">HIUHase</shortName>
        <ecNumber evidence="8">3.5.2.17</ecNumber>
    </recommendedName>
</protein>
<reference evidence="10 11" key="1">
    <citation type="submission" date="2017-03" db="EMBL/GenBank/DDBJ databases">
        <authorList>
            <person name="Afonso C.L."/>
            <person name="Miller P.J."/>
            <person name="Scott M.A."/>
            <person name="Spackman E."/>
            <person name="Goraichik I."/>
            <person name="Dimitrov K.M."/>
            <person name="Suarez D.L."/>
            <person name="Swayne D.E."/>
        </authorList>
    </citation>
    <scope>NUCLEOTIDE SEQUENCE [LARGE SCALE GENOMIC DNA]</scope>
    <source>
        <strain evidence="10 11">CECT 7751</strain>
    </source>
</reference>
<keyword evidence="5 8" id="KW-0659">Purine metabolism</keyword>
<evidence type="ECO:0000256" key="7">
    <source>
        <dbReference type="PIRSR" id="PIRSR600895-51"/>
    </source>
</evidence>
<dbReference type="PROSITE" id="PS00768">
    <property type="entry name" value="TRANSTHYRETIN_1"/>
    <property type="match status" value="1"/>
</dbReference>
<dbReference type="InterPro" id="IPR000895">
    <property type="entry name" value="Transthyretin/HIU_hydrolase"/>
</dbReference>
<name>A0A1X7A5M6_9RHOB</name>
<dbReference type="PANTHER" id="PTHR10395">
    <property type="entry name" value="URICASE AND TRANSTHYRETIN-RELATED"/>
    <property type="match status" value="1"/>
</dbReference>
<keyword evidence="6 8" id="KW-0378">Hydrolase</keyword>
<comment type="catalytic activity">
    <reaction evidence="1 8">
        <text>5-hydroxyisourate + H2O = 5-hydroxy-2-oxo-4-ureido-2,5-dihydro-1H-imidazole-5-carboxylate + H(+)</text>
        <dbReference type="Rhea" id="RHEA:23736"/>
        <dbReference type="ChEBI" id="CHEBI:15377"/>
        <dbReference type="ChEBI" id="CHEBI:15378"/>
        <dbReference type="ChEBI" id="CHEBI:18072"/>
        <dbReference type="ChEBI" id="CHEBI:58639"/>
        <dbReference type="EC" id="3.5.2.17"/>
    </reaction>
</comment>
<dbReference type="SUPFAM" id="SSF49472">
    <property type="entry name" value="Transthyretin (synonym: prealbumin)"/>
    <property type="match status" value="1"/>
</dbReference>
<dbReference type="PRINTS" id="PR00189">
    <property type="entry name" value="TRNSTHYRETIN"/>
</dbReference>
<dbReference type="CDD" id="cd05822">
    <property type="entry name" value="TLP_HIUase"/>
    <property type="match status" value="1"/>
</dbReference>
<evidence type="ECO:0000256" key="1">
    <source>
        <dbReference type="ARBA" id="ARBA00001043"/>
    </source>
</evidence>
<feature type="domain" description="Transthyretin/hydroxyisourate hydrolase" evidence="9">
    <location>
        <begin position="6"/>
        <end position="118"/>
    </location>
</feature>
<dbReference type="PANTHER" id="PTHR10395:SF7">
    <property type="entry name" value="5-HYDROXYISOURATE HYDROLASE"/>
    <property type="match status" value="1"/>
</dbReference>
<dbReference type="Proteomes" id="UP000193963">
    <property type="component" value="Unassembled WGS sequence"/>
</dbReference>
<evidence type="ECO:0000313" key="11">
    <source>
        <dbReference type="Proteomes" id="UP000193963"/>
    </source>
</evidence>
<dbReference type="GO" id="GO:0006144">
    <property type="term" value="P:purine nucleobase metabolic process"/>
    <property type="evidence" value="ECO:0007669"/>
    <property type="project" value="UniProtKB-KW"/>
</dbReference>
<evidence type="ECO:0000256" key="8">
    <source>
        <dbReference type="RuleBase" id="RU361270"/>
    </source>
</evidence>
<dbReference type="InterPro" id="IPR023418">
    <property type="entry name" value="Thyroxine_BS"/>
</dbReference>
<accession>A0A1X7A5M6</accession>
<evidence type="ECO:0000256" key="3">
    <source>
        <dbReference type="ARBA" id="ARBA00009850"/>
    </source>
</evidence>
<comment type="similarity">
    <text evidence="3 8">Belongs to the transthyretin family. 5-hydroxyisourate hydrolase subfamily.</text>
</comment>
<dbReference type="AlphaFoldDB" id="A0A1X7A5M6"/>
<dbReference type="InterPro" id="IPR014306">
    <property type="entry name" value="Hydroxyisourate_hydrolase"/>
</dbReference>
<dbReference type="EC" id="3.5.2.17" evidence="8"/>
<dbReference type="OrthoDB" id="9792386at2"/>
<dbReference type="RefSeq" id="WP_085889678.1">
    <property type="nucleotide sequence ID" value="NZ_FWFN01000008.1"/>
</dbReference>
<dbReference type="GO" id="GO:0033971">
    <property type="term" value="F:hydroxyisourate hydrolase activity"/>
    <property type="evidence" value="ECO:0007669"/>
    <property type="project" value="UniProtKB-EC"/>
</dbReference>
<proteinExistence type="inferred from homology"/>
<evidence type="ECO:0000313" key="10">
    <source>
        <dbReference type="EMBL" id="SLN69272.1"/>
    </source>
</evidence>
<evidence type="ECO:0000256" key="6">
    <source>
        <dbReference type="ARBA" id="ARBA00022801"/>
    </source>
</evidence>
<dbReference type="NCBIfam" id="TIGR02962">
    <property type="entry name" value="hdxy_isourate"/>
    <property type="match status" value="1"/>
</dbReference>
<evidence type="ECO:0000256" key="4">
    <source>
        <dbReference type="ARBA" id="ARBA00011881"/>
    </source>
</evidence>